<dbReference type="Gene3D" id="2.40.128.20">
    <property type="match status" value="1"/>
</dbReference>
<dbReference type="SUPFAM" id="SSF50814">
    <property type="entry name" value="Lipocalins"/>
    <property type="match status" value="1"/>
</dbReference>
<organism evidence="1 2">
    <name type="scientific">Bacillus benzoevorans</name>
    <dbReference type="NCBI Taxonomy" id="1456"/>
    <lineage>
        <taxon>Bacteria</taxon>
        <taxon>Bacillati</taxon>
        <taxon>Bacillota</taxon>
        <taxon>Bacilli</taxon>
        <taxon>Bacillales</taxon>
        <taxon>Bacillaceae</taxon>
        <taxon>Bacillus</taxon>
    </lineage>
</organism>
<evidence type="ECO:0000313" key="2">
    <source>
        <dbReference type="Proteomes" id="UP000531594"/>
    </source>
</evidence>
<keyword evidence="2" id="KW-1185">Reference proteome</keyword>
<dbReference type="EMBL" id="JACHGK010000006">
    <property type="protein sequence ID" value="MBB6445535.1"/>
    <property type="molecule type" value="Genomic_DNA"/>
</dbReference>
<proteinExistence type="predicted"/>
<name>A0A7X0HTQ0_9BACI</name>
<gene>
    <name evidence="1" type="ORF">HNR53_002154</name>
</gene>
<dbReference type="AlphaFoldDB" id="A0A7X0HTQ0"/>
<protein>
    <submittedName>
        <fullName evidence="1">Uncharacterized beta-barrel protein YwiB (DUF1934 family)</fullName>
    </submittedName>
</protein>
<evidence type="ECO:0000313" key="1">
    <source>
        <dbReference type="EMBL" id="MBB6445535.1"/>
    </source>
</evidence>
<accession>A0A7X0HTQ0</accession>
<dbReference type="Proteomes" id="UP000531594">
    <property type="component" value="Unassembled WGS sequence"/>
</dbReference>
<comment type="caution">
    <text evidence="1">The sequence shown here is derived from an EMBL/GenBank/DDBJ whole genome shotgun (WGS) entry which is preliminary data.</text>
</comment>
<sequence length="147" mass="16866">MLYSTAGQMPVKISVKTTIRNGQDQETYELITFGEYIRKTSSIFLRYDEAMEEGSVQTTVKIAEGEGSILRNGAVKMRLPFQKNKQLTGSYETPYGTMEMGTKTSRIHHQFNESRRQGEIDILYDLKMQGSYAGTYHLLITFEEEKK</sequence>
<dbReference type="InterPro" id="IPR012674">
    <property type="entry name" value="Calycin"/>
</dbReference>
<reference evidence="1 2" key="1">
    <citation type="submission" date="2020-08" db="EMBL/GenBank/DDBJ databases">
        <title>Genomic Encyclopedia of Type Strains, Phase IV (KMG-IV): sequencing the most valuable type-strain genomes for metagenomic binning, comparative biology and taxonomic classification.</title>
        <authorList>
            <person name="Goeker M."/>
        </authorList>
    </citation>
    <scope>NUCLEOTIDE SEQUENCE [LARGE SCALE GENOMIC DNA]</scope>
    <source>
        <strain evidence="1 2">DSM 5391</strain>
    </source>
</reference>
<dbReference type="InterPro" id="IPR015231">
    <property type="entry name" value="DUF1934"/>
</dbReference>
<dbReference type="Pfam" id="PF09148">
    <property type="entry name" value="DUF1934"/>
    <property type="match status" value="1"/>
</dbReference>